<reference evidence="1 2" key="1">
    <citation type="submission" date="2015-01" db="EMBL/GenBank/DDBJ databases">
        <title>Jeotgalibacillus campisalis genome sequencing.</title>
        <authorList>
            <person name="Goh K.M."/>
            <person name="Chan K.-G."/>
            <person name="Yaakop A.S."/>
            <person name="Ee R."/>
            <person name="Gan H.M."/>
            <person name="Chan C.S."/>
        </authorList>
    </citation>
    <scope>NUCLEOTIDE SEQUENCE [LARGE SCALE GENOMIC DNA]</scope>
    <source>
        <strain evidence="1 2">SF-57</strain>
    </source>
</reference>
<dbReference type="Proteomes" id="UP000031972">
    <property type="component" value="Unassembled WGS sequence"/>
</dbReference>
<accession>A0A0C2VRL2</accession>
<dbReference type="AlphaFoldDB" id="A0A0C2VRL2"/>
<evidence type="ECO:0000313" key="1">
    <source>
        <dbReference type="EMBL" id="KIL47071.1"/>
    </source>
</evidence>
<name>A0A0C2VRL2_9BACL</name>
<keyword evidence="2" id="KW-1185">Reference proteome</keyword>
<proteinExistence type="predicted"/>
<sequence length="37" mass="3945">MCLYNSGLIRAQKNPPAAHSAAGEGEVFFLILGSRQP</sequence>
<protein>
    <submittedName>
        <fullName evidence="1">Uncharacterized protein</fullName>
    </submittedName>
</protein>
<dbReference type="EMBL" id="JXRR01000015">
    <property type="protein sequence ID" value="KIL47071.1"/>
    <property type="molecule type" value="Genomic_DNA"/>
</dbReference>
<gene>
    <name evidence="1" type="ORF">KR50_23930</name>
</gene>
<evidence type="ECO:0000313" key="2">
    <source>
        <dbReference type="Proteomes" id="UP000031972"/>
    </source>
</evidence>
<comment type="caution">
    <text evidence="1">The sequence shown here is derived from an EMBL/GenBank/DDBJ whole genome shotgun (WGS) entry which is preliminary data.</text>
</comment>
<organism evidence="1 2">
    <name type="scientific">Jeotgalibacillus campisalis</name>
    <dbReference type="NCBI Taxonomy" id="220754"/>
    <lineage>
        <taxon>Bacteria</taxon>
        <taxon>Bacillati</taxon>
        <taxon>Bacillota</taxon>
        <taxon>Bacilli</taxon>
        <taxon>Bacillales</taxon>
        <taxon>Caryophanaceae</taxon>
        <taxon>Jeotgalibacillus</taxon>
    </lineage>
</organism>